<dbReference type="AlphaFoldDB" id="A0A2D2B0Q2"/>
<dbReference type="PROSITE" id="PS50930">
    <property type="entry name" value="HTH_LYTTR"/>
    <property type="match status" value="1"/>
</dbReference>
<keyword evidence="1" id="KW-0812">Transmembrane</keyword>
<dbReference type="Proteomes" id="UP000228945">
    <property type="component" value="Chromosome"/>
</dbReference>
<sequence>MESGTRKPLSTLAAAFVLSTTLGVVLGVIGPFGSYLSGDLIQRVVYWTVSLWAGWLLFGLALSNLYRMAAGQGWPLWAWGPAAVALLTIPIAAITRLLVDRILSGAGGVGWLEWYGQCLIISALVSGLVLWRVAAALRREASRGEAVEEVSSPDSADPRDRLPRGLGREVLCLQMEDHYVRVHTPGGSALVLMSLGQAVAGLGDLEGMQTHRSWWVARDAVEGAVEDGRNLRLKLKGGLTAPVSRARVGALRAAGWLERLFP</sequence>
<keyword evidence="4" id="KW-1185">Reference proteome</keyword>
<dbReference type="GO" id="GO:0003677">
    <property type="term" value="F:DNA binding"/>
    <property type="evidence" value="ECO:0007669"/>
    <property type="project" value="InterPro"/>
</dbReference>
<dbReference type="InterPro" id="IPR007492">
    <property type="entry name" value="LytTR_DNA-bd_dom"/>
</dbReference>
<feature type="transmembrane region" description="Helical" evidence="1">
    <location>
        <begin position="44"/>
        <end position="62"/>
    </location>
</feature>
<dbReference type="KEGG" id="cmb:CSW64_16220"/>
<feature type="domain" description="HTH LytTR-type" evidence="2">
    <location>
        <begin position="168"/>
        <end position="257"/>
    </location>
</feature>
<accession>A0A2D2B0Q2</accession>
<dbReference type="Pfam" id="PF04397">
    <property type="entry name" value="LytTR"/>
    <property type="match status" value="1"/>
</dbReference>
<feature type="transmembrane region" description="Helical" evidence="1">
    <location>
        <begin position="12"/>
        <end position="32"/>
    </location>
</feature>
<dbReference type="EMBL" id="CP024201">
    <property type="protein sequence ID" value="ATQ43830.1"/>
    <property type="molecule type" value="Genomic_DNA"/>
</dbReference>
<dbReference type="RefSeq" id="WP_099623078.1">
    <property type="nucleotide sequence ID" value="NZ_CP024201.1"/>
</dbReference>
<keyword evidence="1" id="KW-0472">Membrane</keyword>
<protein>
    <recommendedName>
        <fullName evidence="2">HTH LytTR-type domain-containing protein</fullName>
    </recommendedName>
</protein>
<evidence type="ECO:0000256" key="1">
    <source>
        <dbReference type="SAM" id="Phobius"/>
    </source>
</evidence>
<reference evidence="3 4" key="1">
    <citation type="submission" date="2017-10" db="EMBL/GenBank/DDBJ databases">
        <title>Genome sequence of Caulobacter mirabilis FWC38.</title>
        <authorList>
            <person name="Fiebig A."/>
            <person name="Crosson S."/>
        </authorList>
    </citation>
    <scope>NUCLEOTIDE SEQUENCE [LARGE SCALE GENOMIC DNA]</scope>
    <source>
        <strain evidence="3 4">FWC 38</strain>
    </source>
</reference>
<dbReference type="OrthoDB" id="7028951at2"/>
<organism evidence="3 4">
    <name type="scientific">Caulobacter mirabilis</name>
    <dbReference type="NCBI Taxonomy" id="69666"/>
    <lineage>
        <taxon>Bacteria</taxon>
        <taxon>Pseudomonadati</taxon>
        <taxon>Pseudomonadota</taxon>
        <taxon>Alphaproteobacteria</taxon>
        <taxon>Caulobacterales</taxon>
        <taxon>Caulobacteraceae</taxon>
        <taxon>Caulobacter</taxon>
    </lineage>
</organism>
<evidence type="ECO:0000259" key="2">
    <source>
        <dbReference type="PROSITE" id="PS50930"/>
    </source>
</evidence>
<dbReference type="SMART" id="SM00850">
    <property type="entry name" value="LytTR"/>
    <property type="match status" value="1"/>
</dbReference>
<keyword evidence="1" id="KW-1133">Transmembrane helix</keyword>
<feature type="transmembrane region" description="Helical" evidence="1">
    <location>
        <begin position="74"/>
        <end position="94"/>
    </location>
</feature>
<gene>
    <name evidence="3" type="ORF">CSW64_16220</name>
</gene>
<name>A0A2D2B0Q2_9CAUL</name>
<feature type="transmembrane region" description="Helical" evidence="1">
    <location>
        <begin position="114"/>
        <end position="134"/>
    </location>
</feature>
<evidence type="ECO:0000313" key="4">
    <source>
        <dbReference type="Proteomes" id="UP000228945"/>
    </source>
</evidence>
<dbReference type="Gene3D" id="2.40.50.1020">
    <property type="entry name" value="LytTr DNA-binding domain"/>
    <property type="match status" value="1"/>
</dbReference>
<evidence type="ECO:0000313" key="3">
    <source>
        <dbReference type="EMBL" id="ATQ43830.1"/>
    </source>
</evidence>
<proteinExistence type="predicted"/>